<organism evidence="1">
    <name type="scientific">Vecturithrix granuli</name>
    <dbReference type="NCBI Taxonomy" id="1499967"/>
    <lineage>
        <taxon>Bacteria</taxon>
        <taxon>Candidatus Moduliflexota</taxon>
        <taxon>Candidatus Vecturitrichia</taxon>
        <taxon>Candidatus Vecturitrichales</taxon>
        <taxon>Candidatus Vecturitrichaceae</taxon>
        <taxon>Candidatus Vecturithrix</taxon>
    </lineage>
</organism>
<accession>A0A081C106</accession>
<protein>
    <submittedName>
        <fullName evidence="1">Uncharacterized protein</fullName>
    </submittedName>
</protein>
<dbReference type="Proteomes" id="UP000030661">
    <property type="component" value="Unassembled WGS sequence"/>
</dbReference>
<gene>
    <name evidence="1" type="ORF">U27_05234</name>
</gene>
<name>A0A081C106_VECG1</name>
<dbReference type="AlphaFoldDB" id="A0A081C106"/>
<evidence type="ECO:0000313" key="1">
    <source>
        <dbReference type="EMBL" id="GAK58261.1"/>
    </source>
</evidence>
<reference evidence="1" key="1">
    <citation type="journal article" date="2015" name="PeerJ">
        <title>First genomic representation of candidate bacterial phylum KSB3 points to enhanced environmental sensing as a trigger of wastewater bulking.</title>
        <authorList>
            <person name="Sekiguchi Y."/>
            <person name="Ohashi A."/>
            <person name="Parks D.H."/>
            <person name="Yamauchi T."/>
            <person name="Tyson G.W."/>
            <person name="Hugenholtz P."/>
        </authorList>
    </citation>
    <scope>NUCLEOTIDE SEQUENCE [LARGE SCALE GENOMIC DNA]</scope>
</reference>
<dbReference type="HOGENOM" id="CLU_1567608_0_0_0"/>
<proteinExistence type="predicted"/>
<sequence length="170" mass="20569">MNRKIPLSIILFIVTILVMTSFCDKIKFRNKIKELTEVKPHEVITLKMYPGAIRPIGISKEFSAPDRMIHEFLQSLRDTRSYYPNHDTVASQKHRWFLETITTDNNIQFAFYIPSLKSHIVIGRLGKWDENYATFDRYFQSQNLYHWYQKYNHRWLEPEEEYDTKEEQQE</sequence>
<dbReference type="EMBL" id="DF820467">
    <property type="protein sequence ID" value="GAK58261.1"/>
    <property type="molecule type" value="Genomic_DNA"/>
</dbReference>
<keyword evidence="2" id="KW-1185">Reference proteome</keyword>
<evidence type="ECO:0000313" key="2">
    <source>
        <dbReference type="Proteomes" id="UP000030661"/>
    </source>
</evidence>